<name>A0AAW4N5Q8_9BACT</name>
<proteinExistence type="predicted"/>
<dbReference type="EMBL" id="JAHOEI010000007">
    <property type="protein sequence ID" value="MBV3386849.1"/>
    <property type="molecule type" value="Genomic_DNA"/>
</dbReference>
<protein>
    <submittedName>
        <fullName evidence="1">Uncharacterized protein</fullName>
    </submittedName>
</protein>
<reference evidence="1" key="1">
    <citation type="submission" date="2021-06" db="EMBL/GenBank/DDBJ databases">
        <title>Collection of gut derived symbiotic bacterial strains cultured from healthy donors.</title>
        <authorList>
            <person name="Lin H."/>
            <person name="Littmann E."/>
            <person name="Pamer E.G."/>
        </authorList>
    </citation>
    <scope>NUCLEOTIDE SEQUENCE</scope>
    <source>
        <strain evidence="1">MSK.21.74</strain>
    </source>
</reference>
<dbReference type="AlphaFoldDB" id="A0AAW4N5Q8"/>
<comment type="caution">
    <text evidence="1">The sequence shown here is derived from an EMBL/GenBank/DDBJ whole genome shotgun (WGS) entry which is preliminary data.</text>
</comment>
<dbReference type="Proteomes" id="UP001196765">
    <property type="component" value="Unassembled WGS sequence"/>
</dbReference>
<accession>A0AAW4N5Q8</accession>
<organism evidence="1 2">
    <name type="scientific">Segatella copri</name>
    <dbReference type="NCBI Taxonomy" id="165179"/>
    <lineage>
        <taxon>Bacteria</taxon>
        <taxon>Pseudomonadati</taxon>
        <taxon>Bacteroidota</taxon>
        <taxon>Bacteroidia</taxon>
        <taxon>Bacteroidales</taxon>
        <taxon>Prevotellaceae</taxon>
        <taxon>Segatella</taxon>
    </lineage>
</organism>
<evidence type="ECO:0000313" key="2">
    <source>
        <dbReference type="Proteomes" id="UP001196765"/>
    </source>
</evidence>
<dbReference type="RefSeq" id="WP_217743947.1">
    <property type="nucleotide sequence ID" value="NZ_JAHOEI010000007.1"/>
</dbReference>
<sequence>MEKSIMTDKERITELELQLREKEGIIKALQDAFDKQLDIIKMLRDRIDEMTPDDIA</sequence>
<gene>
    <name evidence="1" type="ORF">KSW82_03725</name>
</gene>
<evidence type="ECO:0000313" key="1">
    <source>
        <dbReference type="EMBL" id="MBV3386849.1"/>
    </source>
</evidence>